<gene>
    <name evidence="1" type="ORF">F444_00942</name>
</gene>
<dbReference type="InterPro" id="IPR012337">
    <property type="entry name" value="RNaseH-like_sf"/>
</dbReference>
<dbReference type="SUPFAM" id="SSF53098">
    <property type="entry name" value="Ribonuclease H-like"/>
    <property type="match status" value="1"/>
</dbReference>
<dbReference type="AlphaFoldDB" id="A0A081B2F0"/>
<proteinExistence type="predicted"/>
<dbReference type="PANTHER" id="PTHR40866:SF1">
    <property type="entry name" value="BED-TYPE DOMAIN-CONTAINING PROTEIN"/>
    <property type="match status" value="1"/>
</dbReference>
<dbReference type="EMBL" id="ANJA01000182">
    <property type="protein sequence ID" value="ETO85311.1"/>
    <property type="molecule type" value="Genomic_DNA"/>
</dbReference>
<dbReference type="Proteomes" id="UP000028582">
    <property type="component" value="Unassembled WGS sequence"/>
</dbReference>
<accession>A0A081B2F0</accession>
<sequence length="481" mass="54930">MVRANRPASAFTNAQISGFYFRPCRDEYDEVVFEYFRCRSTRTARPSKFIKEPVSAVDARRNNGRHGLLDEFCSAFDDQSLWLDGVDRAVQPPACILRKPYTNLDPISGETLRAGMEGVTREVERKIAAELPARFGVMFDGWTHASEHYVAWFACYEVNGVLVTPLLAMAPLINEPDDNLSARSYYEFLATMLPRDYGVQIDQCRFVVGDNCSVNRSLATLMRVPLVGCASHRLNRAVQHYLLQHEKDLAAVQALMIKLKTLTQSTKLRSIFDMVKRYFELLEFLDADDDDIMELLPSPASNKRLRALFKELKDVESVAKALQGRDTDLLDVRQWFDELIALKPKFATYLGPQAEIVHSPDFESGCVRVLRGLQDRLTRAEEAVLGPFVRLAEHTDEDSDDDVLSFVERLRKRRRLAEPSVSYEQLKTIPSTSNVMERFFSVARVTFGQQRHGLLPATLEMILFLRENRCYWDSSTVDSIN</sequence>
<comment type="caution">
    <text evidence="1">The sequence shown here is derived from an EMBL/GenBank/DDBJ whole genome shotgun (WGS) entry which is preliminary data.</text>
</comment>
<dbReference type="PANTHER" id="PTHR40866">
    <property type="entry name" value="BED-TYPE DOMAIN-CONTAINING PROTEIN"/>
    <property type="match status" value="1"/>
</dbReference>
<evidence type="ECO:0000313" key="1">
    <source>
        <dbReference type="EMBL" id="ETO85311.1"/>
    </source>
</evidence>
<reference evidence="1 2" key="1">
    <citation type="submission" date="2013-11" db="EMBL/GenBank/DDBJ databases">
        <title>The Genome Sequence of Phytophthora parasitica P1976.</title>
        <authorList>
            <consortium name="The Broad Institute Genomics Platform"/>
            <person name="Russ C."/>
            <person name="Tyler B."/>
            <person name="Panabieres F."/>
            <person name="Shan W."/>
            <person name="Tripathy S."/>
            <person name="Grunwald N."/>
            <person name="Machado M."/>
            <person name="Johnson C.S."/>
            <person name="Walker B."/>
            <person name="Young S."/>
            <person name="Zeng Q."/>
            <person name="Gargeya S."/>
            <person name="Fitzgerald M."/>
            <person name="Haas B."/>
            <person name="Abouelleil A."/>
            <person name="Allen A.W."/>
            <person name="Alvarado L."/>
            <person name="Arachchi H.M."/>
            <person name="Berlin A.M."/>
            <person name="Chapman S.B."/>
            <person name="Gainer-Dewar J."/>
            <person name="Goldberg J."/>
            <person name="Griggs A."/>
            <person name="Gujja S."/>
            <person name="Hansen M."/>
            <person name="Howarth C."/>
            <person name="Imamovic A."/>
            <person name="Ireland A."/>
            <person name="Larimer J."/>
            <person name="McCowan C."/>
            <person name="Murphy C."/>
            <person name="Pearson M."/>
            <person name="Poon T.W."/>
            <person name="Priest M."/>
            <person name="Roberts A."/>
            <person name="Saif S."/>
            <person name="Shea T."/>
            <person name="Sisk P."/>
            <person name="Sykes S."/>
            <person name="Wortman J."/>
            <person name="Nusbaum C."/>
            <person name="Birren B."/>
        </authorList>
    </citation>
    <scope>NUCLEOTIDE SEQUENCE [LARGE SCALE GENOMIC DNA]</scope>
    <source>
        <strain evidence="1 2">P1976</strain>
    </source>
</reference>
<evidence type="ECO:0000313" key="2">
    <source>
        <dbReference type="Proteomes" id="UP000028582"/>
    </source>
</evidence>
<evidence type="ECO:0008006" key="3">
    <source>
        <dbReference type="Google" id="ProtNLM"/>
    </source>
</evidence>
<organism evidence="1 2">
    <name type="scientific">Phytophthora nicotianae P1976</name>
    <dbReference type="NCBI Taxonomy" id="1317066"/>
    <lineage>
        <taxon>Eukaryota</taxon>
        <taxon>Sar</taxon>
        <taxon>Stramenopiles</taxon>
        <taxon>Oomycota</taxon>
        <taxon>Peronosporomycetes</taxon>
        <taxon>Peronosporales</taxon>
        <taxon>Peronosporaceae</taxon>
        <taxon>Phytophthora</taxon>
    </lineage>
</organism>
<protein>
    <recommendedName>
        <fullName evidence="3">HAT C-terminal dimerisation domain-containing protein</fullName>
    </recommendedName>
</protein>
<name>A0A081B2F0_PHYNI</name>